<dbReference type="InterPro" id="IPR010285">
    <property type="entry name" value="DNA_helicase_pif1-like_DEAD"/>
</dbReference>
<keyword evidence="5" id="KW-1185">Reference proteome</keyword>
<accession>G7L4B1</accession>
<dbReference type="InterPro" id="IPR027417">
    <property type="entry name" value="P-loop_NTPase"/>
</dbReference>
<dbReference type="eggNOG" id="KOG0987">
    <property type="taxonomic scope" value="Eukaryota"/>
</dbReference>
<keyword evidence="1" id="KW-0227">DNA damage</keyword>
<sequence length="338" mass="39396">MKNKSKKRRKCHLRDSAESMDLVMDESQLWGYALAEIEHLLQCHGKSVKDDYPMMPQPNVSLVHKSYNRLMYDELRCDKHVLENEYYRLMETMSQEQKYVYDTIMSRLDANLPGLFFVYGYDETWKTFIWRALSSAIHSRGDIVLTIALSGIVALLRPSGRTAHSRFAIPFIVGECSNCTIQPKTNLAELIYKAKLIIWDEAPMMHHHCFEEVIFDRSTQTTNMRLFHRCSSNDFQERKDFSEWVLGIGDGSIGEENDEDIKVPIPEDLLIHCLGDPIAIIVECIYPSLLMNMHDTLLFQDIAILTPKNVTVEEINEYVFMSYSWRRNNIFKLRFSIS</sequence>
<gene>
    <name evidence="3" type="ordered locus">MTR_7g031700</name>
</gene>
<comment type="catalytic activity">
    <reaction evidence="1">
        <text>ATP + H2O = ADP + phosphate + H(+)</text>
        <dbReference type="Rhea" id="RHEA:13065"/>
        <dbReference type="ChEBI" id="CHEBI:15377"/>
        <dbReference type="ChEBI" id="CHEBI:15378"/>
        <dbReference type="ChEBI" id="CHEBI:30616"/>
        <dbReference type="ChEBI" id="CHEBI:43474"/>
        <dbReference type="ChEBI" id="CHEBI:456216"/>
        <dbReference type="EC" id="5.6.2.3"/>
    </reaction>
</comment>
<dbReference type="GO" id="GO:0043139">
    <property type="term" value="F:5'-3' DNA helicase activity"/>
    <property type="evidence" value="ECO:0007669"/>
    <property type="project" value="UniProtKB-EC"/>
</dbReference>
<dbReference type="GO" id="GO:0005524">
    <property type="term" value="F:ATP binding"/>
    <property type="evidence" value="ECO:0007669"/>
    <property type="project" value="UniProtKB-KW"/>
</dbReference>
<dbReference type="GO" id="GO:0000723">
    <property type="term" value="P:telomere maintenance"/>
    <property type="evidence" value="ECO:0007669"/>
    <property type="project" value="InterPro"/>
</dbReference>
<dbReference type="AlphaFoldDB" id="G7L4B1"/>
<evidence type="ECO:0000313" key="5">
    <source>
        <dbReference type="Proteomes" id="UP000002051"/>
    </source>
</evidence>
<keyword evidence="1" id="KW-0233">DNA recombination</keyword>
<keyword evidence="1 3" id="KW-0347">Helicase</keyword>
<protein>
    <recommendedName>
        <fullName evidence="1">ATP-dependent DNA helicase</fullName>
        <ecNumber evidence="1">5.6.2.3</ecNumber>
    </recommendedName>
</protein>
<dbReference type="EC" id="5.6.2.3" evidence="1"/>
<evidence type="ECO:0000313" key="3">
    <source>
        <dbReference type="EMBL" id="AES78439.1"/>
    </source>
</evidence>
<dbReference type="STRING" id="3880.G7L4B1"/>
<proteinExistence type="inferred from homology"/>
<keyword evidence="1" id="KW-0378">Hydrolase</keyword>
<keyword evidence="1" id="KW-0067">ATP-binding</keyword>
<feature type="domain" description="DNA helicase Pif1-like DEAD-box helicase" evidence="2">
    <location>
        <begin position="93"/>
        <end position="212"/>
    </location>
</feature>
<evidence type="ECO:0000313" key="4">
    <source>
        <dbReference type="EnsemblPlants" id="AES78439"/>
    </source>
</evidence>
<comment type="similarity">
    <text evidence="1">Belongs to the helicase family.</text>
</comment>
<dbReference type="GO" id="GO:0006310">
    <property type="term" value="P:DNA recombination"/>
    <property type="evidence" value="ECO:0007669"/>
    <property type="project" value="UniProtKB-KW"/>
</dbReference>
<dbReference type="EnsemblPlants" id="AES78439">
    <property type="protein sequence ID" value="AES78439"/>
    <property type="gene ID" value="MTR_7g031700"/>
</dbReference>
<dbReference type="GO" id="GO:0016787">
    <property type="term" value="F:hydrolase activity"/>
    <property type="evidence" value="ECO:0007669"/>
    <property type="project" value="UniProtKB-KW"/>
</dbReference>
<dbReference type="Pfam" id="PF05970">
    <property type="entry name" value="PIF1"/>
    <property type="match status" value="1"/>
</dbReference>
<reference evidence="3 5" key="1">
    <citation type="journal article" date="2011" name="Nature">
        <title>The Medicago genome provides insight into the evolution of rhizobial symbioses.</title>
        <authorList>
            <person name="Young N.D."/>
            <person name="Debelle F."/>
            <person name="Oldroyd G.E."/>
            <person name="Geurts R."/>
            <person name="Cannon S.B."/>
            <person name="Udvardi M.K."/>
            <person name="Benedito V.A."/>
            <person name="Mayer K.F."/>
            <person name="Gouzy J."/>
            <person name="Schoof H."/>
            <person name="Van de Peer Y."/>
            <person name="Proost S."/>
            <person name="Cook D.R."/>
            <person name="Meyers B.C."/>
            <person name="Spannagl M."/>
            <person name="Cheung F."/>
            <person name="De Mita S."/>
            <person name="Krishnakumar V."/>
            <person name="Gundlach H."/>
            <person name="Zhou S."/>
            <person name="Mudge J."/>
            <person name="Bharti A.K."/>
            <person name="Murray J.D."/>
            <person name="Naoumkina M.A."/>
            <person name="Rosen B."/>
            <person name="Silverstein K.A."/>
            <person name="Tang H."/>
            <person name="Rombauts S."/>
            <person name="Zhao P.X."/>
            <person name="Zhou P."/>
            <person name="Barbe V."/>
            <person name="Bardou P."/>
            <person name="Bechner M."/>
            <person name="Bellec A."/>
            <person name="Berger A."/>
            <person name="Berges H."/>
            <person name="Bidwell S."/>
            <person name="Bisseling T."/>
            <person name="Choisne N."/>
            <person name="Couloux A."/>
            <person name="Denny R."/>
            <person name="Deshpande S."/>
            <person name="Dai X."/>
            <person name="Doyle J.J."/>
            <person name="Dudez A.M."/>
            <person name="Farmer A.D."/>
            <person name="Fouteau S."/>
            <person name="Franken C."/>
            <person name="Gibelin C."/>
            <person name="Gish J."/>
            <person name="Goldstein S."/>
            <person name="Gonzalez A.J."/>
            <person name="Green P.J."/>
            <person name="Hallab A."/>
            <person name="Hartog M."/>
            <person name="Hua A."/>
            <person name="Humphray S.J."/>
            <person name="Jeong D.H."/>
            <person name="Jing Y."/>
            <person name="Jocker A."/>
            <person name="Kenton S.M."/>
            <person name="Kim D.J."/>
            <person name="Klee K."/>
            <person name="Lai H."/>
            <person name="Lang C."/>
            <person name="Lin S."/>
            <person name="Macmil S.L."/>
            <person name="Magdelenat G."/>
            <person name="Matthews L."/>
            <person name="McCorrison J."/>
            <person name="Monaghan E.L."/>
            <person name="Mun J.H."/>
            <person name="Najar F.Z."/>
            <person name="Nicholson C."/>
            <person name="Noirot C."/>
            <person name="O'Bleness M."/>
            <person name="Paule C.R."/>
            <person name="Poulain J."/>
            <person name="Prion F."/>
            <person name="Qin B."/>
            <person name="Qu C."/>
            <person name="Retzel E.F."/>
            <person name="Riddle C."/>
            <person name="Sallet E."/>
            <person name="Samain S."/>
            <person name="Samson N."/>
            <person name="Sanders I."/>
            <person name="Saurat O."/>
            <person name="Scarpelli C."/>
            <person name="Schiex T."/>
            <person name="Segurens B."/>
            <person name="Severin A.J."/>
            <person name="Sherrier D.J."/>
            <person name="Shi R."/>
            <person name="Sims S."/>
            <person name="Singer S.R."/>
            <person name="Sinharoy S."/>
            <person name="Sterck L."/>
            <person name="Viollet A."/>
            <person name="Wang B.B."/>
            <person name="Wang K."/>
            <person name="Wang M."/>
            <person name="Wang X."/>
            <person name="Warfsmann J."/>
            <person name="Weissenbach J."/>
            <person name="White D.D."/>
            <person name="White J.D."/>
            <person name="Wiley G.B."/>
            <person name="Wincker P."/>
            <person name="Xing Y."/>
            <person name="Yang L."/>
            <person name="Yao Z."/>
            <person name="Ying F."/>
            <person name="Zhai J."/>
            <person name="Zhou L."/>
            <person name="Zuber A."/>
            <person name="Denarie J."/>
            <person name="Dixon R.A."/>
            <person name="May G.D."/>
            <person name="Schwartz D.C."/>
            <person name="Rogers J."/>
            <person name="Quetier F."/>
            <person name="Town C.D."/>
            <person name="Roe B.A."/>
        </authorList>
    </citation>
    <scope>NUCLEOTIDE SEQUENCE [LARGE SCALE GENOMIC DNA]</scope>
    <source>
        <strain evidence="3">A17</strain>
        <strain evidence="4 5">cv. Jemalong A17</strain>
    </source>
</reference>
<dbReference type="OMA" id="INEYVFM"/>
<keyword evidence="1" id="KW-0234">DNA repair</keyword>
<name>G7L4B1_MEDTR</name>
<evidence type="ECO:0000256" key="1">
    <source>
        <dbReference type="RuleBase" id="RU363044"/>
    </source>
</evidence>
<keyword evidence="1" id="KW-0547">Nucleotide-binding</keyword>
<evidence type="ECO:0000259" key="2">
    <source>
        <dbReference type="Pfam" id="PF05970"/>
    </source>
</evidence>
<dbReference type="PaxDb" id="3880-AES78439"/>
<reference evidence="3 5" key="2">
    <citation type="journal article" date="2014" name="BMC Genomics">
        <title>An improved genome release (version Mt4.0) for the model legume Medicago truncatula.</title>
        <authorList>
            <person name="Tang H."/>
            <person name="Krishnakumar V."/>
            <person name="Bidwell S."/>
            <person name="Rosen B."/>
            <person name="Chan A."/>
            <person name="Zhou S."/>
            <person name="Gentzbittel L."/>
            <person name="Childs K.L."/>
            <person name="Yandell M."/>
            <person name="Gundlach H."/>
            <person name="Mayer K.F."/>
            <person name="Schwartz D.C."/>
            <person name="Town C.D."/>
        </authorList>
    </citation>
    <scope>GENOME REANNOTATION</scope>
    <source>
        <strain evidence="4 5">cv. Jemalong A17</strain>
    </source>
</reference>
<comment type="cofactor">
    <cofactor evidence="1">
        <name>Mg(2+)</name>
        <dbReference type="ChEBI" id="CHEBI:18420"/>
    </cofactor>
</comment>
<dbReference type="PANTHER" id="PTHR10492:SF101">
    <property type="entry name" value="ATP-DEPENDENT DNA HELICASE"/>
    <property type="match status" value="1"/>
</dbReference>
<reference evidence="4" key="3">
    <citation type="submission" date="2015-04" db="UniProtKB">
        <authorList>
            <consortium name="EnsemblPlants"/>
        </authorList>
    </citation>
    <scope>IDENTIFICATION</scope>
    <source>
        <strain evidence="4">cv. Jemalong A17</strain>
    </source>
</reference>
<dbReference type="Gene3D" id="3.40.50.300">
    <property type="entry name" value="P-loop containing nucleotide triphosphate hydrolases"/>
    <property type="match status" value="1"/>
</dbReference>
<dbReference type="Proteomes" id="UP000002051">
    <property type="component" value="Unassembled WGS sequence"/>
</dbReference>
<dbReference type="EMBL" id="CM001223">
    <property type="protein sequence ID" value="AES78439.1"/>
    <property type="molecule type" value="Genomic_DNA"/>
</dbReference>
<organism evidence="3 5">
    <name type="scientific">Medicago truncatula</name>
    <name type="common">Barrel medic</name>
    <name type="synonym">Medicago tribuloides</name>
    <dbReference type="NCBI Taxonomy" id="3880"/>
    <lineage>
        <taxon>Eukaryota</taxon>
        <taxon>Viridiplantae</taxon>
        <taxon>Streptophyta</taxon>
        <taxon>Embryophyta</taxon>
        <taxon>Tracheophyta</taxon>
        <taxon>Spermatophyta</taxon>
        <taxon>Magnoliopsida</taxon>
        <taxon>eudicotyledons</taxon>
        <taxon>Gunneridae</taxon>
        <taxon>Pentapetalae</taxon>
        <taxon>rosids</taxon>
        <taxon>fabids</taxon>
        <taxon>Fabales</taxon>
        <taxon>Fabaceae</taxon>
        <taxon>Papilionoideae</taxon>
        <taxon>50 kb inversion clade</taxon>
        <taxon>NPAAA clade</taxon>
        <taxon>Hologalegina</taxon>
        <taxon>IRL clade</taxon>
        <taxon>Trifolieae</taxon>
        <taxon>Medicago</taxon>
    </lineage>
</organism>
<dbReference type="GO" id="GO:0006281">
    <property type="term" value="P:DNA repair"/>
    <property type="evidence" value="ECO:0007669"/>
    <property type="project" value="UniProtKB-KW"/>
</dbReference>
<dbReference type="HOGENOM" id="CLU_822248_0_0_1"/>
<dbReference type="PANTHER" id="PTHR10492">
    <property type="match status" value="1"/>
</dbReference>